<dbReference type="InterPro" id="IPR011333">
    <property type="entry name" value="SKP1/BTB/POZ_sf"/>
</dbReference>
<dbReference type="Gene3D" id="3.30.710.10">
    <property type="entry name" value="Potassium Channel Kv1.1, Chain A"/>
    <property type="match status" value="1"/>
</dbReference>
<feature type="domain" description="BTB" evidence="1">
    <location>
        <begin position="53"/>
        <end position="114"/>
    </location>
</feature>
<gene>
    <name evidence="2" type="ORF">FWILDA_LOCUS5397</name>
</gene>
<dbReference type="CDD" id="cd18186">
    <property type="entry name" value="BTB_POZ_ZBTB_KLHL-like"/>
    <property type="match status" value="1"/>
</dbReference>
<keyword evidence="3" id="KW-1185">Reference proteome</keyword>
<dbReference type="SUPFAM" id="SSF54695">
    <property type="entry name" value="POZ domain"/>
    <property type="match status" value="1"/>
</dbReference>
<dbReference type="PROSITE" id="PS50097">
    <property type="entry name" value="BTB"/>
    <property type="match status" value="1"/>
</dbReference>
<dbReference type="Proteomes" id="UP001153678">
    <property type="component" value="Unassembled WGS sequence"/>
</dbReference>
<comment type="caution">
    <text evidence="2">The sequence shown here is derived from an EMBL/GenBank/DDBJ whole genome shotgun (WGS) entry which is preliminary data.</text>
</comment>
<dbReference type="InterPro" id="IPR000210">
    <property type="entry name" value="BTB/POZ_dom"/>
</dbReference>
<dbReference type="EMBL" id="CAMKVN010000893">
    <property type="protein sequence ID" value="CAI2172074.1"/>
    <property type="molecule type" value="Genomic_DNA"/>
</dbReference>
<evidence type="ECO:0000313" key="3">
    <source>
        <dbReference type="Proteomes" id="UP001153678"/>
    </source>
</evidence>
<dbReference type="AlphaFoldDB" id="A0A9W4SKM3"/>
<proteinExistence type="predicted"/>
<sequence length="161" mass="18723">MTTPAVTTPDQFISSDISYSTTLLEYFDDMPQSYLISRLHEQGRDFFNKIESAYAELVVKGLPTPFWIHREYLELQSTFFKDQFQKVKQGSKLIVTVPSPDDFEPLLEYLYTGDGDKWYDSMNEDNWYDVYTNVEFLGLGIEARAICMAFYQNVILGDDLD</sequence>
<dbReference type="Pfam" id="PF00651">
    <property type="entry name" value="BTB"/>
    <property type="match status" value="1"/>
</dbReference>
<dbReference type="OrthoDB" id="10250130at2759"/>
<accession>A0A9W4SKM3</accession>
<reference evidence="2" key="1">
    <citation type="submission" date="2022-08" db="EMBL/GenBank/DDBJ databases">
        <authorList>
            <person name="Kallberg Y."/>
            <person name="Tangrot J."/>
            <person name="Rosling A."/>
        </authorList>
    </citation>
    <scope>NUCLEOTIDE SEQUENCE</scope>
    <source>
        <strain evidence="2">Wild A</strain>
    </source>
</reference>
<organism evidence="2 3">
    <name type="scientific">Funneliformis geosporum</name>
    <dbReference type="NCBI Taxonomy" id="1117311"/>
    <lineage>
        <taxon>Eukaryota</taxon>
        <taxon>Fungi</taxon>
        <taxon>Fungi incertae sedis</taxon>
        <taxon>Mucoromycota</taxon>
        <taxon>Glomeromycotina</taxon>
        <taxon>Glomeromycetes</taxon>
        <taxon>Glomerales</taxon>
        <taxon>Glomeraceae</taxon>
        <taxon>Funneliformis</taxon>
    </lineage>
</organism>
<evidence type="ECO:0000313" key="2">
    <source>
        <dbReference type="EMBL" id="CAI2172074.1"/>
    </source>
</evidence>
<protein>
    <submittedName>
        <fullName evidence="2">5758_t:CDS:1</fullName>
    </submittedName>
</protein>
<name>A0A9W4SKM3_9GLOM</name>
<evidence type="ECO:0000259" key="1">
    <source>
        <dbReference type="PROSITE" id="PS50097"/>
    </source>
</evidence>